<evidence type="ECO:0000313" key="2">
    <source>
        <dbReference type="Proteomes" id="UP000265520"/>
    </source>
</evidence>
<dbReference type="AlphaFoldDB" id="A0A392UPS8"/>
<comment type="caution">
    <text evidence="1">The sequence shown here is derived from an EMBL/GenBank/DDBJ whole genome shotgun (WGS) entry which is preliminary data.</text>
</comment>
<proteinExistence type="predicted"/>
<dbReference type="Proteomes" id="UP000265520">
    <property type="component" value="Unassembled WGS sequence"/>
</dbReference>
<evidence type="ECO:0000313" key="1">
    <source>
        <dbReference type="EMBL" id="MCI75452.1"/>
    </source>
</evidence>
<protein>
    <submittedName>
        <fullName evidence="1">Uncharacterized protein</fullName>
    </submittedName>
</protein>
<reference evidence="1 2" key="1">
    <citation type="journal article" date="2018" name="Front. Plant Sci.">
        <title>Red Clover (Trifolium pratense) and Zigzag Clover (T. medium) - A Picture of Genomic Similarities and Differences.</title>
        <authorList>
            <person name="Dluhosova J."/>
            <person name="Istvanek J."/>
            <person name="Nedelnik J."/>
            <person name="Repkova J."/>
        </authorList>
    </citation>
    <scope>NUCLEOTIDE SEQUENCE [LARGE SCALE GENOMIC DNA]</scope>
    <source>
        <strain evidence="2">cv. 10/8</strain>
        <tissue evidence="1">Leaf</tissue>
    </source>
</reference>
<name>A0A392UPS8_9FABA</name>
<sequence length="30" mass="3221">VRALVGSDPRYAIISMADELSEKANKEVAS</sequence>
<feature type="non-terminal residue" evidence="1">
    <location>
        <position position="1"/>
    </location>
</feature>
<keyword evidence="2" id="KW-1185">Reference proteome</keyword>
<accession>A0A392UPS8</accession>
<organism evidence="1 2">
    <name type="scientific">Trifolium medium</name>
    <dbReference type="NCBI Taxonomy" id="97028"/>
    <lineage>
        <taxon>Eukaryota</taxon>
        <taxon>Viridiplantae</taxon>
        <taxon>Streptophyta</taxon>
        <taxon>Embryophyta</taxon>
        <taxon>Tracheophyta</taxon>
        <taxon>Spermatophyta</taxon>
        <taxon>Magnoliopsida</taxon>
        <taxon>eudicotyledons</taxon>
        <taxon>Gunneridae</taxon>
        <taxon>Pentapetalae</taxon>
        <taxon>rosids</taxon>
        <taxon>fabids</taxon>
        <taxon>Fabales</taxon>
        <taxon>Fabaceae</taxon>
        <taxon>Papilionoideae</taxon>
        <taxon>50 kb inversion clade</taxon>
        <taxon>NPAAA clade</taxon>
        <taxon>Hologalegina</taxon>
        <taxon>IRL clade</taxon>
        <taxon>Trifolieae</taxon>
        <taxon>Trifolium</taxon>
    </lineage>
</organism>
<dbReference type="EMBL" id="LXQA010883145">
    <property type="protein sequence ID" value="MCI75452.1"/>
    <property type="molecule type" value="Genomic_DNA"/>
</dbReference>